<dbReference type="GO" id="GO:1904491">
    <property type="term" value="P:protein localization to ciliary transition zone"/>
    <property type="evidence" value="ECO:0007669"/>
    <property type="project" value="TreeGrafter"/>
</dbReference>
<keyword evidence="3 7" id="KW-0812">Transmembrane</keyword>
<keyword evidence="9" id="KW-1185">Reference proteome</keyword>
<feature type="transmembrane region" description="Helical" evidence="7">
    <location>
        <begin position="108"/>
        <end position="134"/>
    </location>
</feature>
<dbReference type="PANTHER" id="PTHR34341:SF1">
    <property type="entry name" value="TRANSMEMBRANE PROTEIN 107"/>
    <property type="match status" value="1"/>
</dbReference>
<dbReference type="Pfam" id="PF14995">
    <property type="entry name" value="TMEM107"/>
    <property type="match status" value="1"/>
</dbReference>
<keyword evidence="4" id="KW-0970">Cilium biogenesis/degradation</keyword>
<dbReference type="GO" id="GO:1905515">
    <property type="term" value="P:non-motile cilium assembly"/>
    <property type="evidence" value="ECO:0007669"/>
    <property type="project" value="TreeGrafter"/>
</dbReference>
<dbReference type="Proteomes" id="UP001154078">
    <property type="component" value="Chromosome 4"/>
</dbReference>
<evidence type="ECO:0000256" key="5">
    <source>
        <dbReference type="ARBA" id="ARBA00022989"/>
    </source>
</evidence>
<evidence type="ECO:0000256" key="1">
    <source>
        <dbReference type="ARBA" id="ARBA00004141"/>
    </source>
</evidence>
<dbReference type="EMBL" id="OV121135">
    <property type="protein sequence ID" value="CAH0554863.1"/>
    <property type="molecule type" value="Genomic_DNA"/>
</dbReference>
<feature type="transmembrane region" description="Helical" evidence="7">
    <location>
        <begin position="50"/>
        <end position="75"/>
    </location>
</feature>
<organism evidence="8 9">
    <name type="scientific">Brassicogethes aeneus</name>
    <name type="common">Rape pollen beetle</name>
    <name type="synonym">Meligethes aeneus</name>
    <dbReference type="NCBI Taxonomy" id="1431903"/>
    <lineage>
        <taxon>Eukaryota</taxon>
        <taxon>Metazoa</taxon>
        <taxon>Ecdysozoa</taxon>
        <taxon>Arthropoda</taxon>
        <taxon>Hexapoda</taxon>
        <taxon>Insecta</taxon>
        <taxon>Pterygota</taxon>
        <taxon>Neoptera</taxon>
        <taxon>Endopterygota</taxon>
        <taxon>Coleoptera</taxon>
        <taxon>Polyphaga</taxon>
        <taxon>Cucujiformia</taxon>
        <taxon>Nitidulidae</taxon>
        <taxon>Meligethinae</taxon>
        <taxon>Brassicogethes</taxon>
    </lineage>
</organism>
<sequence>MYNTAGLIPARFLILIAHFTICVTLLWNSRESVKSCLPEMITDQAYNSHHTQLVTGLSVAITMICFELFAFLIGLTMFNSTSALLSVGGHASSCVLLCYFILDSWQCGWFWWIFAFGSVLPILNDVCVVFDVLINKKY</sequence>
<evidence type="ECO:0000256" key="2">
    <source>
        <dbReference type="ARBA" id="ARBA00015652"/>
    </source>
</evidence>
<evidence type="ECO:0000313" key="8">
    <source>
        <dbReference type="EMBL" id="CAH0554863.1"/>
    </source>
</evidence>
<protein>
    <recommendedName>
        <fullName evidence="2">Transmembrane protein 107</fullName>
    </recommendedName>
</protein>
<proteinExistence type="predicted"/>
<name>A0A9P0FIE9_BRAAE</name>
<evidence type="ECO:0000256" key="3">
    <source>
        <dbReference type="ARBA" id="ARBA00022692"/>
    </source>
</evidence>
<dbReference type="AlphaFoldDB" id="A0A9P0FIE9"/>
<evidence type="ECO:0000256" key="7">
    <source>
        <dbReference type="SAM" id="Phobius"/>
    </source>
</evidence>
<evidence type="ECO:0000256" key="6">
    <source>
        <dbReference type="ARBA" id="ARBA00023136"/>
    </source>
</evidence>
<dbReference type="InterPro" id="IPR029248">
    <property type="entry name" value="TMEM107"/>
</dbReference>
<evidence type="ECO:0000313" key="9">
    <source>
        <dbReference type="Proteomes" id="UP001154078"/>
    </source>
</evidence>
<dbReference type="PANTHER" id="PTHR34341">
    <property type="entry name" value="TRANSMEMBRANE PROTEIN 107"/>
    <property type="match status" value="1"/>
</dbReference>
<dbReference type="GO" id="GO:0036038">
    <property type="term" value="C:MKS complex"/>
    <property type="evidence" value="ECO:0007669"/>
    <property type="project" value="TreeGrafter"/>
</dbReference>
<gene>
    <name evidence="8" type="ORF">MELIAE_LOCUS6352</name>
</gene>
<keyword evidence="6 7" id="KW-0472">Membrane</keyword>
<comment type="subcellular location">
    <subcellularLocation>
        <location evidence="1">Membrane</location>
        <topology evidence="1">Multi-pass membrane protein</topology>
    </subcellularLocation>
</comment>
<dbReference type="GO" id="GO:0016020">
    <property type="term" value="C:membrane"/>
    <property type="evidence" value="ECO:0007669"/>
    <property type="project" value="UniProtKB-SubCell"/>
</dbReference>
<reference evidence="8" key="1">
    <citation type="submission" date="2021-12" db="EMBL/GenBank/DDBJ databases">
        <authorList>
            <person name="King R."/>
        </authorList>
    </citation>
    <scope>NUCLEOTIDE SEQUENCE</scope>
</reference>
<keyword evidence="5 7" id="KW-1133">Transmembrane helix</keyword>
<dbReference type="OrthoDB" id="4540492at2759"/>
<evidence type="ECO:0000256" key="4">
    <source>
        <dbReference type="ARBA" id="ARBA00022794"/>
    </source>
</evidence>
<accession>A0A9P0FIE9</accession>
<feature type="transmembrane region" description="Helical" evidence="7">
    <location>
        <begin position="82"/>
        <end position="102"/>
    </location>
</feature>
<feature type="transmembrane region" description="Helical" evidence="7">
    <location>
        <begin position="12"/>
        <end position="30"/>
    </location>
</feature>